<accession>A0A507CCX3</accession>
<evidence type="ECO:0000313" key="8">
    <source>
        <dbReference type="Proteomes" id="UP000319731"/>
    </source>
</evidence>
<evidence type="ECO:0000256" key="3">
    <source>
        <dbReference type="ARBA" id="ARBA00023295"/>
    </source>
</evidence>
<dbReference type="Proteomes" id="UP000319731">
    <property type="component" value="Unassembled WGS sequence"/>
</dbReference>
<evidence type="ECO:0000313" key="7">
    <source>
        <dbReference type="EMBL" id="TPX35896.1"/>
    </source>
</evidence>
<dbReference type="GO" id="GO:0016985">
    <property type="term" value="F:mannan endo-1,4-beta-mannosidase activity"/>
    <property type="evidence" value="ECO:0007669"/>
    <property type="project" value="InterPro"/>
</dbReference>
<gene>
    <name evidence="7" type="ORF">SmJEL517_g01825</name>
</gene>
<keyword evidence="5" id="KW-0732">Signal</keyword>
<keyword evidence="3 4" id="KW-0326">Glycosidase</keyword>
<feature type="domain" description="GH26" evidence="6">
    <location>
        <begin position="263"/>
        <end position="609"/>
    </location>
</feature>
<dbReference type="InterPro" id="IPR000805">
    <property type="entry name" value="Glyco_hydro_26"/>
</dbReference>
<dbReference type="AlphaFoldDB" id="A0A507CCX3"/>
<organism evidence="7 8">
    <name type="scientific">Synchytrium microbalum</name>
    <dbReference type="NCBI Taxonomy" id="1806994"/>
    <lineage>
        <taxon>Eukaryota</taxon>
        <taxon>Fungi</taxon>
        <taxon>Fungi incertae sedis</taxon>
        <taxon>Chytridiomycota</taxon>
        <taxon>Chytridiomycota incertae sedis</taxon>
        <taxon>Chytridiomycetes</taxon>
        <taxon>Synchytriales</taxon>
        <taxon>Synchytriaceae</taxon>
        <taxon>Synchytrium</taxon>
    </lineage>
</organism>
<dbReference type="PROSITE" id="PS51764">
    <property type="entry name" value="GH26"/>
    <property type="match status" value="1"/>
</dbReference>
<evidence type="ECO:0000256" key="5">
    <source>
        <dbReference type="SAM" id="SignalP"/>
    </source>
</evidence>
<feature type="chain" id="PRO_5021197618" description="GH26 domain-containing protein" evidence="5">
    <location>
        <begin position="24"/>
        <end position="649"/>
    </location>
</feature>
<dbReference type="InterPro" id="IPR022790">
    <property type="entry name" value="GH26_dom"/>
</dbReference>
<name>A0A507CCX3_9FUNG</name>
<proteinExistence type="inferred from homology"/>
<feature type="active site" description="Proton donor" evidence="4">
    <location>
        <position position="399"/>
    </location>
</feature>
<feature type="active site" description="Nucleophile" evidence="4">
    <location>
        <position position="547"/>
    </location>
</feature>
<feature type="signal peptide" evidence="5">
    <location>
        <begin position="1"/>
        <end position="23"/>
    </location>
</feature>
<dbReference type="SUPFAM" id="SSF51445">
    <property type="entry name" value="(Trans)glycosidases"/>
    <property type="match status" value="1"/>
</dbReference>
<evidence type="ECO:0000259" key="6">
    <source>
        <dbReference type="PROSITE" id="PS51764"/>
    </source>
</evidence>
<evidence type="ECO:0000256" key="2">
    <source>
        <dbReference type="ARBA" id="ARBA00022801"/>
    </source>
</evidence>
<dbReference type="InterPro" id="IPR017853">
    <property type="entry name" value="GH"/>
</dbReference>
<dbReference type="Gene3D" id="3.20.20.80">
    <property type="entry name" value="Glycosidases"/>
    <property type="match status" value="1"/>
</dbReference>
<dbReference type="OrthoDB" id="428177at2759"/>
<sequence>MDYRIRQLILLFCCFLGNVLVHAGQPTPANGAWWNSKGYDAVSTGPVDTSGNDVNDTAANCPGSPGMLYYMLDDMSVPGVHAGNNTITTLYNGTYHFDGVSSYSPEKKNGLLNVTPRTPGGGEVEFLFGFPMPGIEECGFDATNYTFLLIDVTVPPVSYFSIAFDIFDGTCSSVATTIRTDPIFVPATGRQQTITINLHNLLAGGNTSDPTAISRGEYYTRIRYIYFGKFYFNPKSGAYSPTHPGYDPHFFRFTKIRFDACAYRTPSRKRVVLEPPNSAILFGVHISYSSNYLQPYKQQPNEWNAAFQSAAKKLGASKTLQNFGPTVFWFFVSLNGDFSGAKWTIYNYMGGVRSLGAVMGITISSGGYGISDAVYNDIGYTCADVNKRGVPLMLRWQPEFNANWMSYGQQPTAFNQSWIKLWTALQTYGATSTALVWAPNTIGPDSSPFGWPSSYNDKQLMDTNKDGNIDAKDTWTPFWPGAKYVDWIGNSLYFKRNQYWSDANDAPDWVYKFVDTATGNGTENSDLSFYNIYDFAVQQGKPYALAEGAAEYHWGGYTDSNNPPYPGSTSAGIPRKQGWWKQLYMSKETRLWMPNLKMVAHFEYFKFESGEWQDWRHTADGATLNALVQDMNDTSIPVGYILGPNQFTI</sequence>
<comment type="similarity">
    <text evidence="1 4">Belongs to the glycosyl hydrolase 26 family.</text>
</comment>
<comment type="caution">
    <text evidence="7">The sequence shown here is derived from an EMBL/GenBank/DDBJ whole genome shotgun (WGS) entry which is preliminary data.</text>
</comment>
<dbReference type="GO" id="GO:0006080">
    <property type="term" value="P:substituted mannan metabolic process"/>
    <property type="evidence" value="ECO:0007669"/>
    <property type="project" value="InterPro"/>
</dbReference>
<keyword evidence="8" id="KW-1185">Reference proteome</keyword>
<dbReference type="EMBL" id="QEAO01000006">
    <property type="protein sequence ID" value="TPX35896.1"/>
    <property type="molecule type" value="Genomic_DNA"/>
</dbReference>
<protein>
    <recommendedName>
        <fullName evidence="6">GH26 domain-containing protein</fullName>
    </recommendedName>
</protein>
<dbReference type="GeneID" id="42003050"/>
<dbReference type="PANTHER" id="PTHR40079:SF4">
    <property type="entry name" value="GH26 DOMAIN-CONTAINING PROTEIN-RELATED"/>
    <property type="match status" value="1"/>
</dbReference>
<reference evidence="7 8" key="1">
    <citation type="journal article" date="2019" name="Sci. Rep.">
        <title>Comparative genomics of chytrid fungi reveal insights into the obligate biotrophic and pathogenic lifestyle of Synchytrium endobioticum.</title>
        <authorList>
            <person name="van de Vossenberg B.T.L.H."/>
            <person name="Warris S."/>
            <person name="Nguyen H.D.T."/>
            <person name="van Gent-Pelzer M.P.E."/>
            <person name="Joly D.L."/>
            <person name="van de Geest H.C."/>
            <person name="Bonants P.J.M."/>
            <person name="Smith D.S."/>
            <person name="Levesque C.A."/>
            <person name="van der Lee T.A.J."/>
        </authorList>
    </citation>
    <scope>NUCLEOTIDE SEQUENCE [LARGE SCALE GENOMIC DNA]</scope>
    <source>
        <strain evidence="7 8">JEL517</strain>
    </source>
</reference>
<dbReference type="PANTHER" id="PTHR40079">
    <property type="entry name" value="MANNAN ENDO-1,4-BETA-MANNOSIDASE E-RELATED"/>
    <property type="match status" value="1"/>
</dbReference>
<dbReference type="RefSeq" id="XP_031026281.1">
    <property type="nucleotide sequence ID" value="XM_031167753.1"/>
</dbReference>
<evidence type="ECO:0000256" key="1">
    <source>
        <dbReference type="ARBA" id="ARBA00007754"/>
    </source>
</evidence>
<keyword evidence="2 4" id="KW-0378">Hydrolase</keyword>
<evidence type="ECO:0000256" key="4">
    <source>
        <dbReference type="PROSITE-ProRule" id="PRU01100"/>
    </source>
</evidence>